<gene>
    <name evidence="2" type="ORF">AUR04nite_23930</name>
</gene>
<comment type="caution">
    <text evidence="2">The sequence shown here is derived from an EMBL/GenBank/DDBJ whole genome shotgun (WGS) entry which is preliminary data.</text>
</comment>
<dbReference type="OrthoDB" id="9781757at2"/>
<dbReference type="Proteomes" id="UP000316612">
    <property type="component" value="Unassembled WGS sequence"/>
</dbReference>
<protein>
    <recommendedName>
        <fullName evidence="1">SnoaL-like domain-containing protein</fullName>
    </recommendedName>
</protein>
<organism evidence="2 3">
    <name type="scientific">Glutamicibacter uratoxydans</name>
    <name type="common">Arthrobacter uratoxydans</name>
    <dbReference type="NCBI Taxonomy" id="43667"/>
    <lineage>
        <taxon>Bacteria</taxon>
        <taxon>Bacillati</taxon>
        <taxon>Actinomycetota</taxon>
        <taxon>Actinomycetes</taxon>
        <taxon>Micrococcales</taxon>
        <taxon>Micrococcaceae</taxon>
        <taxon>Glutamicibacter</taxon>
    </lineage>
</organism>
<dbReference type="RefSeq" id="WP_141365340.1">
    <property type="nucleotide sequence ID" value="NZ_BAAAJL010000006.1"/>
</dbReference>
<dbReference type="AlphaFoldDB" id="A0A4Y4DWT6"/>
<dbReference type="InterPro" id="IPR037401">
    <property type="entry name" value="SnoaL-like"/>
</dbReference>
<reference evidence="2 3" key="1">
    <citation type="submission" date="2019-06" db="EMBL/GenBank/DDBJ databases">
        <title>Whole genome shotgun sequence of Glutamicibacter uratoxydans NBRC 15515.</title>
        <authorList>
            <person name="Hosoyama A."/>
            <person name="Uohara A."/>
            <person name="Ohji S."/>
            <person name="Ichikawa N."/>
        </authorList>
    </citation>
    <scope>NUCLEOTIDE SEQUENCE [LARGE SCALE GENOMIC DNA]</scope>
    <source>
        <strain evidence="2 3">NBRC 15515</strain>
    </source>
</reference>
<sequence length="163" mass="17777">MTDPILQAPALHQTLSEWWDAIIGLTLDSPQSAWDAMTAFLAEDCVLYFGGMDAPASKGIDAVIADLKKTLVYWKMLQRRVIVHGLDASATTVFATMNNHLEILGEPLDYPETEVVTFNEAGKIARYELYCDPSPIKAVFAAKHEASRSAGPSGLQPASPRTI</sequence>
<dbReference type="SUPFAM" id="SSF54427">
    <property type="entry name" value="NTF2-like"/>
    <property type="match status" value="1"/>
</dbReference>
<evidence type="ECO:0000259" key="1">
    <source>
        <dbReference type="Pfam" id="PF12680"/>
    </source>
</evidence>
<dbReference type="EMBL" id="BJNY01000013">
    <property type="protein sequence ID" value="GED06861.1"/>
    <property type="molecule type" value="Genomic_DNA"/>
</dbReference>
<dbReference type="Pfam" id="PF12680">
    <property type="entry name" value="SnoaL_2"/>
    <property type="match status" value="1"/>
</dbReference>
<name>A0A4Y4DWT6_GLUUR</name>
<accession>A0A4Y4DWT6</accession>
<evidence type="ECO:0000313" key="2">
    <source>
        <dbReference type="EMBL" id="GED06861.1"/>
    </source>
</evidence>
<evidence type="ECO:0000313" key="3">
    <source>
        <dbReference type="Proteomes" id="UP000316612"/>
    </source>
</evidence>
<keyword evidence="3" id="KW-1185">Reference proteome</keyword>
<feature type="domain" description="SnoaL-like" evidence="1">
    <location>
        <begin position="34"/>
        <end position="127"/>
    </location>
</feature>
<proteinExistence type="predicted"/>
<dbReference type="InterPro" id="IPR032710">
    <property type="entry name" value="NTF2-like_dom_sf"/>
</dbReference>
<dbReference type="Gene3D" id="3.10.450.50">
    <property type="match status" value="1"/>
</dbReference>